<sequence>MTTPEPDVRRVREATVVKAGTVAASLSRTSDGVVFRYEPSYLAAGGPPVATTLPLTDEPVLTPGRSVPPFFANLLPEGRRLTALRRHVKTSADDDMTLLLASGADPVGDVQVLPTGADAADADPTATAPALDPVDSWADLDFGDLLRRAGVGDPSSLAGVQDKASGRMLTLPLAWRDRTVLLKFEVPEHPHVVENEAWFLHRARRLRHPVVRAEVVHDRTGRPGLLVTRFDRRVGTDGTLTRLAVEDGAQLLGRYPADKYAVSTEEVAERLAAVCGAPLVALRQLLIQVVYAWLTGNGDLHAKNVSVLRADGEWRTAPVYDVPATVCYGDDTMALPVGGRLDGLSRRSFLELGSSVGLPARAVGSVLDHVLGVTAGMVEELAAGAVPLDQFRRTRLVRTLRHRRRSLEG</sequence>
<dbReference type="InterPro" id="IPR017508">
    <property type="entry name" value="HipA_N1"/>
</dbReference>
<evidence type="ECO:0000313" key="7">
    <source>
        <dbReference type="Proteomes" id="UP000198546"/>
    </source>
</evidence>
<evidence type="ECO:0000256" key="1">
    <source>
        <dbReference type="ARBA" id="ARBA00010164"/>
    </source>
</evidence>
<name>A0A1G6V6P2_9ACTN</name>
<dbReference type="Pfam" id="PF07804">
    <property type="entry name" value="HipA_C"/>
    <property type="match status" value="1"/>
</dbReference>
<dbReference type="STRING" id="675864.SAMN04489747_1060"/>
<dbReference type="AlphaFoldDB" id="A0A1G6V6P2"/>
<proteinExistence type="inferred from homology"/>
<evidence type="ECO:0000313" key="6">
    <source>
        <dbReference type="EMBL" id="SDD49191.1"/>
    </source>
</evidence>
<dbReference type="PANTHER" id="PTHR37419:SF1">
    <property type="entry name" value="SERINE_THREONINE-PROTEIN KINASE TOXIN HIPA"/>
    <property type="match status" value="1"/>
</dbReference>
<dbReference type="NCBIfam" id="TIGR03071">
    <property type="entry name" value="couple_hipA"/>
    <property type="match status" value="1"/>
</dbReference>
<keyword evidence="3 6" id="KW-0418">Kinase</keyword>
<dbReference type="GO" id="GO:0005829">
    <property type="term" value="C:cytosol"/>
    <property type="evidence" value="ECO:0007669"/>
    <property type="project" value="TreeGrafter"/>
</dbReference>
<evidence type="ECO:0000259" key="4">
    <source>
        <dbReference type="Pfam" id="PF07804"/>
    </source>
</evidence>
<keyword evidence="2" id="KW-0808">Transferase</keyword>
<feature type="domain" description="HipA-like C-terminal" evidence="4">
    <location>
        <begin position="155"/>
        <end position="370"/>
    </location>
</feature>
<organism evidence="6 7">
    <name type="scientific">Auraticoccus monumenti</name>
    <dbReference type="NCBI Taxonomy" id="675864"/>
    <lineage>
        <taxon>Bacteria</taxon>
        <taxon>Bacillati</taxon>
        <taxon>Actinomycetota</taxon>
        <taxon>Actinomycetes</taxon>
        <taxon>Propionibacteriales</taxon>
        <taxon>Propionibacteriaceae</taxon>
        <taxon>Auraticoccus</taxon>
    </lineage>
</organism>
<dbReference type="EMBL" id="LT629688">
    <property type="protein sequence ID" value="SDD49191.1"/>
    <property type="molecule type" value="Genomic_DNA"/>
</dbReference>
<accession>A0A1G6V6P2</accession>
<dbReference type="InterPro" id="IPR012893">
    <property type="entry name" value="HipA-like_C"/>
</dbReference>
<evidence type="ECO:0000256" key="2">
    <source>
        <dbReference type="ARBA" id="ARBA00022679"/>
    </source>
</evidence>
<protein>
    <submittedName>
        <fullName evidence="6">Serine/threonine-protein kinase HipA</fullName>
    </submittedName>
</protein>
<evidence type="ECO:0000259" key="5">
    <source>
        <dbReference type="Pfam" id="PF13657"/>
    </source>
</evidence>
<dbReference type="InterPro" id="IPR052028">
    <property type="entry name" value="HipA_Ser/Thr_kinase"/>
</dbReference>
<reference evidence="6 7" key="1">
    <citation type="submission" date="2016-10" db="EMBL/GenBank/DDBJ databases">
        <authorList>
            <person name="de Groot N.N."/>
        </authorList>
    </citation>
    <scope>NUCLEOTIDE SEQUENCE [LARGE SCALE GENOMIC DNA]</scope>
    <source>
        <strain evidence="6 7">MON 2.2</strain>
    </source>
</reference>
<feature type="domain" description="HipA N-terminal subdomain 1" evidence="5">
    <location>
        <begin position="16"/>
        <end position="112"/>
    </location>
</feature>
<comment type="similarity">
    <text evidence="1">Belongs to the HipA Ser/Thr kinase family.</text>
</comment>
<dbReference type="PANTHER" id="PTHR37419">
    <property type="entry name" value="SERINE/THREONINE-PROTEIN KINASE TOXIN HIPA"/>
    <property type="match status" value="1"/>
</dbReference>
<dbReference type="Proteomes" id="UP000198546">
    <property type="component" value="Chromosome i"/>
</dbReference>
<dbReference type="Pfam" id="PF13657">
    <property type="entry name" value="Couple_hipA"/>
    <property type="match status" value="1"/>
</dbReference>
<dbReference type="GO" id="GO:0004674">
    <property type="term" value="F:protein serine/threonine kinase activity"/>
    <property type="evidence" value="ECO:0007669"/>
    <property type="project" value="TreeGrafter"/>
</dbReference>
<keyword evidence="7" id="KW-1185">Reference proteome</keyword>
<evidence type="ECO:0000256" key="3">
    <source>
        <dbReference type="ARBA" id="ARBA00022777"/>
    </source>
</evidence>
<gene>
    <name evidence="6" type="ORF">SAMN04489747_1060</name>
</gene>
<dbReference type="OrthoDB" id="3182374at2"/>